<evidence type="ECO:0000313" key="2">
    <source>
        <dbReference type="Proteomes" id="UP000006322"/>
    </source>
</evidence>
<sequence>MALLPPYTFQPLGKYDEHWHADEVHAYIMEGETDFFDAKSGNRTQVKAGDKILIPAKVVLAEGAVKERVVYILALPKPLPREEFLAMHESTELSV</sequence>
<evidence type="ECO:0000313" key="1">
    <source>
        <dbReference type="EMBL" id="GAC32948.1"/>
    </source>
</evidence>
<proteinExistence type="predicted"/>
<gene>
    <name evidence="1" type="ORF">GPLA_2042</name>
</gene>
<accession>K6ZVY4</accession>
<dbReference type="SUPFAM" id="SSF51182">
    <property type="entry name" value="RmlC-like cupins"/>
    <property type="match status" value="1"/>
</dbReference>
<organism evidence="1 2">
    <name type="scientific">Paraglaciecola polaris LMG 21857</name>
    <dbReference type="NCBI Taxonomy" id="1129793"/>
    <lineage>
        <taxon>Bacteria</taxon>
        <taxon>Pseudomonadati</taxon>
        <taxon>Pseudomonadota</taxon>
        <taxon>Gammaproteobacteria</taxon>
        <taxon>Alteromonadales</taxon>
        <taxon>Alteromonadaceae</taxon>
        <taxon>Paraglaciecola</taxon>
    </lineage>
</organism>
<comment type="caution">
    <text evidence="1">The sequence shown here is derived from an EMBL/GenBank/DDBJ whole genome shotgun (WGS) entry which is preliminary data.</text>
</comment>
<dbReference type="Proteomes" id="UP000006322">
    <property type="component" value="Unassembled WGS sequence"/>
</dbReference>
<dbReference type="EMBL" id="BAER01000045">
    <property type="protein sequence ID" value="GAC32948.1"/>
    <property type="molecule type" value="Genomic_DNA"/>
</dbReference>
<evidence type="ECO:0008006" key="3">
    <source>
        <dbReference type="Google" id="ProtNLM"/>
    </source>
</evidence>
<dbReference type="AlphaFoldDB" id="K6ZVY4"/>
<dbReference type="InterPro" id="IPR014710">
    <property type="entry name" value="RmlC-like_jellyroll"/>
</dbReference>
<dbReference type="InterPro" id="IPR011051">
    <property type="entry name" value="RmlC_Cupin_sf"/>
</dbReference>
<name>K6ZVY4_9ALTE</name>
<dbReference type="Gene3D" id="2.60.120.10">
    <property type="entry name" value="Jelly Rolls"/>
    <property type="match status" value="1"/>
</dbReference>
<reference evidence="2" key="1">
    <citation type="journal article" date="2014" name="Environ. Microbiol.">
        <title>Comparative genomics of the marine bacterial genus Glaciecola reveals the high degree of genomic diversity and genomic characteristic for cold adaptation.</title>
        <authorList>
            <person name="Qin Q.L."/>
            <person name="Xie B.B."/>
            <person name="Yu Y."/>
            <person name="Shu Y.L."/>
            <person name="Rong J.C."/>
            <person name="Zhang Y.J."/>
            <person name="Zhao D.L."/>
            <person name="Chen X.L."/>
            <person name="Zhang X.Y."/>
            <person name="Chen B."/>
            <person name="Zhou B.C."/>
            <person name="Zhang Y.Z."/>
        </authorList>
    </citation>
    <scope>NUCLEOTIDE SEQUENCE [LARGE SCALE GENOMIC DNA]</scope>
    <source>
        <strain evidence="2">LMG 21857</strain>
    </source>
</reference>
<protein>
    <recommendedName>
        <fullName evidence="3">Cupin 2 conserved barrel domain-containing protein</fullName>
    </recommendedName>
</protein>
<keyword evidence="2" id="KW-1185">Reference proteome</keyword>